<evidence type="ECO:0000256" key="1">
    <source>
        <dbReference type="ARBA" id="ARBA00004613"/>
    </source>
</evidence>
<dbReference type="SMART" id="SM00494">
    <property type="entry name" value="ChtBD2"/>
    <property type="match status" value="2"/>
</dbReference>
<organism evidence="9 10">
    <name type="scientific">Leptidea sinapis</name>
    <dbReference type="NCBI Taxonomy" id="189913"/>
    <lineage>
        <taxon>Eukaryota</taxon>
        <taxon>Metazoa</taxon>
        <taxon>Ecdysozoa</taxon>
        <taxon>Arthropoda</taxon>
        <taxon>Hexapoda</taxon>
        <taxon>Insecta</taxon>
        <taxon>Pterygota</taxon>
        <taxon>Neoptera</taxon>
        <taxon>Endopterygota</taxon>
        <taxon>Lepidoptera</taxon>
        <taxon>Glossata</taxon>
        <taxon>Ditrysia</taxon>
        <taxon>Papilionoidea</taxon>
        <taxon>Pieridae</taxon>
        <taxon>Dismorphiinae</taxon>
        <taxon>Leptidea</taxon>
    </lineage>
</organism>
<evidence type="ECO:0000313" key="10">
    <source>
        <dbReference type="Proteomes" id="UP000324832"/>
    </source>
</evidence>
<dbReference type="Proteomes" id="UP000324832">
    <property type="component" value="Unassembled WGS sequence"/>
</dbReference>
<proteinExistence type="predicted"/>
<dbReference type="InterPro" id="IPR036055">
    <property type="entry name" value="LDL_receptor-like_sf"/>
</dbReference>
<keyword evidence="2" id="KW-0964">Secreted</keyword>
<evidence type="ECO:0000256" key="4">
    <source>
        <dbReference type="ARBA" id="ARBA00023157"/>
    </source>
</evidence>
<gene>
    <name evidence="9" type="ORF">LSINAPIS_LOCUS12802</name>
</gene>
<keyword evidence="3" id="KW-0732">Signal</keyword>
<protein>
    <recommendedName>
        <fullName evidence="11">Chitin-binding type-2 domain-containing protein</fullName>
    </recommendedName>
</protein>
<dbReference type="CDD" id="cd00057">
    <property type="entry name" value="FA58C"/>
    <property type="match status" value="1"/>
</dbReference>
<dbReference type="InterPro" id="IPR002557">
    <property type="entry name" value="Chitin-bd_dom"/>
</dbReference>
<keyword evidence="5" id="KW-0325">Glycoprotein</keyword>
<evidence type="ECO:0000256" key="6">
    <source>
        <dbReference type="SAM" id="MobiDB-lite"/>
    </source>
</evidence>
<keyword evidence="4" id="KW-1015">Disulfide bond</keyword>
<sequence length="1167" mass="127973">MQCDEECSNYSECISACPPETCDNTLDYPDIKAVCEHQTCVEGCKQNKTCPEGSVYLNSSLSECVPRAKCRPVCMTLPDGKVILEGDILEEDACHTCRCSKKSRVCSGQPCPTLLTSPGPTSAPETTPHDEAFRCNPGWSQWFNRNAPDFNTTVAPVALDVEPLPRPNEFAAASPMCSKEQMKTIECRTVGDHRSPKETGLNVECSLERGLVCEEKEKLCPDFEIRVFCDCAPFQCLNSSHPNNPHPHDCSKFYECTPDPANPEQPHTVLKDCPPGLMYHPQLMVCDWPSNVLPIRPECSTDTTMAPTKETVQCDQGEEYSECAFPCESLCDHFKRSLQEKGHCSSDEKCLSGCVNVTKCAFGSLWRDEHTCVPPRDCTCLYDGNIPGGVIVDGCRKCQCIDNQLHCDSSECVTIEIPKGPTHSPMIFPEPQKTVSTIHFSTSTTFSTTPIPVTTLTPSSEYATPTTGYPSSTTGYPSSTTGYPSSTTAHPSSTTGYPSSTTGHPSSTTGYPSPTTGYKIPSTGYPSSTTEHPTSTPTSTVPPTLTTIIIRATESPPPKCDPQNYQTAHSKPAQFITTCLCHTGSWNPAIEDKKPFIQVELPEKTPVYGVVMQGSPLYNHFVTSYEVMYGDDGNVFSPVETPDGNPQIFRGPVDHKNQMKQMFDRPFEAKFPEPLQCTEPLGISAGLPIEMIEVSSHNEDRQYLTLNSTRGWQPLYSTPGEWIMFNFTSPRKITGIKTKGGTKGWVSAFNIMYTTDLTTFNPVLDTSGAPKLFPANFDEDTLVMNEFRPPLNAQYLKVLPIKWQNSIEIRVEPVGCFEPYPVTKAPKSDRALAPCELCPGVPTTSSCKCGPTLYYDGENCVTRDQCPYTVGSMFRGDNCDECICKLGGITDCRPVTQCVCKPDLVPKLSPSCECLCEPCSNGTKICPTSKLCLPTEKWCDGLQDCPDDERDCAVVTETAKTIVVHTEAATKPTTTLATTPVTTLATTEKPLECPKVECPPGYFVKQTTKTHSSYSSADTDLPPPRPRYSYQRFRKGGYAKGGFSKGGFSKTGFSKGGYSKGGRNGLPAPPRQTQAFTLEKPTSANTTKKQECVQFKCVPNLPPPYRPGVTPKPVECSTPVSFCNVTGRTFTTFDGTEYKYDVCYHILARDNKLGAWTSARNAVWKVV</sequence>
<dbReference type="SUPFAM" id="SSF49785">
    <property type="entry name" value="Galactose-binding domain-like"/>
    <property type="match status" value="2"/>
</dbReference>
<reference evidence="9 10" key="1">
    <citation type="submission" date="2017-07" db="EMBL/GenBank/DDBJ databases">
        <authorList>
            <person name="Talla V."/>
            <person name="Backstrom N."/>
        </authorList>
    </citation>
    <scope>NUCLEOTIDE SEQUENCE [LARGE SCALE GENOMIC DNA]</scope>
</reference>
<dbReference type="PANTHER" id="PTHR24543">
    <property type="entry name" value="MULTICOPPER OXIDASE-RELATED"/>
    <property type="match status" value="1"/>
</dbReference>
<dbReference type="EMBL" id="FZQP02006210">
    <property type="protein sequence ID" value="VVD02631.1"/>
    <property type="molecule type" value="Genomic_DNA"/>
</dbReference>
<evidence type="ECO:0000313" key="9">
    <source>
        <dbReference type="EMBL" id="VVD02631.1"/>
    </source>
</evidence>
<feature type="region of interest" description="Disordered" evidence="6">
    <location>
        <begin position="449"/>
        <end position="543"/>
    </location>
</feature>
<dbReference type="Pfam" id="PF13330">
    <property type="entry name" value="Mucin2_WxxW"/>
    <property type="match status" value="1"/>
</dbReference>
<accession>A0A5E4QW82</accession>
<evidence type="ECO:0000259" key="8">
    <source>
        <dbReference type="PROSITE" id="PS50940"/>
    </source>
</evidence>
<feature type="domain" description="F5/8 type C" evidence="7">
    <location>
        <begin position="677"/>
        <end position="816"/>
    </location>
</feature>
<dbReference type="InterPro" id="IPR036508">
    <property type="entry name" value="Chitin-bd_dom_sf"/>
</dbReference>
<dbReference type="Gene3D" id="2.60.120.260">
    <property type="entry name" value="Galactose-binding domain-like"/>
    <property type="match status" value="2"/>
</dbReference>
<keyword evidence="10" id="KW-1185">Reference proteome</keyword>
<dbReference type="SMART" id="SM00231">
    <property type="entry name" value="FA58C"/>
    <property type="match status" value="1"/>
</dbReference>
<dbReference type="SUPFAM" id="SSF57424">
    <property type="entry name" value="LDL receptor-like module"/>
    <property type="match status" value="1"/>
</dbReference>
<dbReference type="Pfam" id="PF01607">
    <property type="entry name" value="CBM_14"/>
    <property type="match status" value="1"/>
</dbReference>
<dbReference type="AlphaFoldDB" id="A0A5E4QW82"/>
<feature type="compositionally biased region" description="Low complexity" evidence="6">
    <location>
        <begin position="526"/>
        <end position="543"/>
    </location>
</feature>
<dbReference type="PROSITE" id="PS50940">
    <property type="entry name" value="CHIT_BIND_II"/>
    <property type="match status" value="1"/>
</dbReference>
<dbReference type="InterPro" id="IPR000421">
    <property type="entry name" value="FA58C"/>
</dbReference>
<dbReference type="GO" id="GO:0008061">
    <property type="term" value="F:chitin binding"/>
    <property type="evidence" value="ECO:0007669"/>
    <property type="project" value="InterPro"/>
</dbReference>
<dbReference type="GO" id="GO:0005576">
    <property type="term" value="C:extracellular region"/>
    <property type="evidence" value="ECO:0007669"/>
    <property type="project" value="UniProtKB-SubCell"/>
</dbReference>
<dbReference type="InterPro" id="IPR002172">
    <property type="entry name" value="LDrepeatLR_classA_rpt"/>
</dbReference>
<dbReference type="PANTHER" id="PTHR24543:SF325">
    <property type="entry name" value="F5_8 TYPE C DOMAIN-CONTAINING PROTEIN"/>
    <property type="match status" value="1"/>
</dbReference>
<dbReference type="CDD" id="cd00112">
    <property type="entry name" value="LDLa"/>
    <property type="match status" value="1"/>
</dbReference>
<dbReference type="Pfam" id="PF00754">
    <property type="entry name" value="F5_F8_type_C"/>
    <property type="match status" value="2"/>
</dbReference>
<dbReference type="InterPro" id="IPR008979">
    <property type="entry name" value="Galactose-bd-like_sf"/>
</dbReference>
<dbReference type="PROSITE" id="PS01285">
    <property type="entry name" value="FA58C_1"/>
    <property type="match status" value="1"/>
</dbReference>
<dbReference type="Gene3D" id="2.170.140.10">
    <property type="entry name" value="Chitin binding domain"/>
    <property type="match status" value="1"/>
</dbReference>
<feature type="domain" description="Chitin-binding type-2" evidence="8">
    <location>
        <begin position="233"/>
        <end position="301"/>
    </location>
</feature>
<evidence type="ECO:0008006" key="11">
    <source>
        <dbReference type="Google" id="ProtNLM"/>
    </source>
</evidence>
<comment type="subcellular location">
    <subcellularLocation>
        <location evidence="1">Secreted</location>
    </subcellularLocation>
</comment>
<dbReference type="Gene3D" id="2.10.25.10">
    <property type="entry name" value="Laminin"/>
    <property type="match status" value="1"/>
</dbReference>
<name>A0A5E4QW82_9NEOP</name>
<evidence type="ECO:0000256" key="2">
    <source>
        <dbReference type="ARBA" id="ARBA00022525"/>
    </source>
</evidence>
<dbReference type="InterPro" id="IPR025155">
    <property type="entry name" value="WxxW_domain"/>
</dbReference>
<feature type="domain" description="F5/8 type C" evidence="7">
    <location>
        <begin position="583"/>
        <end position="671"/>
    </location>
</feature>
<dbReference type="SUPFAM" id="SSF57625">
    <property type="entry name" value="Invertebrate chitin-binding proteins"/>
    <property type="match status" value="1"/>
</dbReference>
<feature type="compositionally biased region" description="Low complexity" evidence="6">
    <location>
        <begin position="449"/>
        <end position="518"/>
    </location>
</feature>
<dbReference type="PROSITE" id="PS50022">
    <property type="entry name" value="FA58C_3"/>
    <property type="match status" value="2"/>
</dbReference>
<evidence type="ECO:0000259" key="7">
    <source>
        <dbReference type="PROSITE" id="PS50022"/>
    </source>
</evidence>
<evidence type="ECO:0000256" key="5">
    <source>
        <dbReference type="ARBA" id="ARBA00023180"/>
    </source>
</evidence>
<evidence type="ECO:0000256" key="3">
    <source>
        <dbReference type="ARBA" id="ARBA00022729"/>
    </source>
</evidence>
<dbReference type="CDD" id="cd19941">
    <property type="entry name" value="TIL"/>
    <property type="match status" value="2"/>
</dbReference>